<feature type="region of interest" description="Disordered" evidence="1">
    <location>
        <begin position="236"/>
        <end position="284"/>
    </location>
</feature>
<evidence type="ECO:0000313" key="2">
    <source>
        <dbReference type="EMBL" id="CAB1417035.1"/>
    </source>
</evidence>
<organism evidence="2 3">
    <name type="scientific">Pleuronectes platessa</name>
    <name type="common">European plaice</name>
    <dbReference type="NCBI Taxonomy" id="8262"/>
    <lineage>
        <taxon>Eukaryota</taxon>
        <taxon>Metazoa</taxon>
        <taxon>Chordata</taxon>
        <taxon>Craniata</taxon>
        <taxon>Vertebrata</taxon>
        <taxon>Euteleostomi</taxon>
        <taxon>Actinopterygii</taxon>
        <taxon>Neopterygii</taxon>
        <taxon>Teleostei</taxon>
        <taxon>Neoteleostei</taxon>
        <taxon>Acanthomorphata</taxon>
        <taxon>Carangaria</taxon>
        <taxon>Pleuronectiformes</taxon>
        <taxon>Pleuronectoidei</taxon>
        <taxon>Pleuronectidae</taxon>
        <taxon>Pleuronectes</taxon>
    </lineage>
</organism>
<reference evidence="2" key="1">
    <citation type="submission" date="2020-03" db="EMBL/GenBank/DDBJ databases">
        <authorList>
            <person name="Weist P."/>
        </authorList>
    </citation>
    <scope>NUCLEOTIDE SEQUENCE</scope>
</reference>
<feature type="compositionally biased region" description="Basic and acidic residues" evidence="1">
    <location>
        <begin position="138"/>
        <end position="158"/>
    </location>
</feature>
<accession>A0A9N7TPZ7</accession>
<protein>
    <submittedName>
        <fullName evidence="2">Uncharacterized protein</fullName>
    </submittedName>
</protein>
<name>A0A9N7TPZ7_PLEPL</name>
<feature type="region of interest" description="Disordered" evidence="1">
    <location>
        <begin position="137"/>
        <end position="202"/>
    </location>
</feature>
<feature type="compositionally biased region" description="Basic and acidic residues" evidence="1">
    <location>
        <begin position="20"/>
        <end position="36"/>
    </location>
</feature>
<feature type="compositionally biased region" description="Polar residues" evidence="1">
    <location>
        <begin position="261"/>
        <end position="270"/>
    </location>
</feature>
<gene>
    <name evidence="2" type="ORF">PLEPLA_LOCUS4836</name>
</gene>
<keyword evidence="3" id="KW-1185">Reference proteome</keyword>
<feature type="region of interest" description="Disordered" evidence="1">
    <location>
        <begin position="17"/>
        <end position="36"/>
    </location>
</feature>
<feature type="compositionally biased region" description="Low complexity" evidence="1">
    <location>
        <begin position="180"/>
        <end position="197"/>
    </location>
</feature>
<comment type="caution">
    <text evidence="2">The sequence shown here is derived from an EMBL/GenBank/DDBJ whole genome shotgun (WGS) entry which is preliminary data.</text>
</comment>
<evidence type="ECO:0000313" key="3">
    <source>
        <dbReference type="Proteomes" id="UP001153269"/>
    </source>
</evidence>
<proteinExistence type="predicted"/>
<feature type="region of interest" description="Disordered" evidence="1">
    <location>
        <begin position="64"/>
        <end position="92"/>
    </location>
</feature>
<dbReference type="AlphaFoldDB" id="A0A9N7TPZ7"/>
<dbReference type="EMBL" id="CADEAL010000239">
    <property type="protein sequence ID" value="CAB1417035.1"/>
    <property type="molecule type" value="Genomic_DNA"/>
</dbReference>
<evidence type="ECO:0000256" key="1">
    <source>
        <dbReference type="SAM" id="MobiDB-lite"/>
    </source>
</evidence>
<sequence>MKPGVEQGNWVLHVFESSEEIDKEKDTAKREEREKEAQFPVNIKLRELMAAERRLEAQEFQIDTEEQHRRERTGGDCHCGVPMNRSPGSQPGAKQIFVSDTGDSLTAEWLQRQTRPHPLITAGGLGAGHLISAAATQRHGELEEKHRIPTRDNRERNSRSLRRSLIRTFRAAPETIMQDSTRWSHSSSESTPGEAPMEPSPPPAVNSILFTLCALLPSLDPVLVSKKKLQETKLREDDVGRSVPDGMSFITLSGEQEEHSQNLNPQSWKVSHSFDQHTIESSCQ</sequence>
<dbReference type="Proteomes" id="UP001153269">
    <property type="component" value="Unassembled WGS sequence"/>
</dbReference>
<feature type="compositionally biased region" description="Basic and acidic residues" evidence="1">
    <location>
        <begin position="65"/>
        <end position="75"/>
    </location>
</feature>